<feature type="transmembrane region" description="Helical" evidence="1">
    <location>
        <begin position="26"/>
        <end position="44"/>
    </location>
</feature>
<evidence type="ECO:0000313" key="3">
    <source>
        <dbReference type="Proteomes" id="UP000293652"/>
    </source>
</evidence>
<keyword evidence="1" id="KW-0812">Transmembrane</keyword>
<name>A0A4Q8XVX8_RHILE</name>
<evidence type="ECO:0000256" key="1">
    <source>
        <dbReference type="SAM" id="Phobius"/>
    </source>
</evidence>
<dbReference type="AlphaFoldDB" id="A0A4Q8XVX8"/>
<sequence>MAKASKPLVQTGKAPWLRIPRSGNSLVVLTLIVGFAIILMLVLLPSPQHYVSIQALSELVRFRVTRPAVAAIAIRDATINAATENCAALNQASVKAFTGIVEPAAGAIVTYRFAPDRIAIQIESGGSQTAVLRFSEAADCPLTGAASFVLDRSGTTVSRPLPIVGQTDIGVEFGAPTPPSAGSSAPFGIMWEGTVKVFGRSYFGGKLYPIADAEFPLPVGGRLSSGDDLDPSKAPNGQDSVPPWYGTATAADMGFRISATTVSKDLKLYRPGTSRGEAETFGLGLLTSLFSDPSVAWLPLAIAILTVVMQTIASWMGVWRES</sequence>
<dbReference type="EMBL" id="SIPC01000001">
    <property type="protein sequence ID" value="TAX70969.1"/>
    <property type="molecule type" value="Genomic_DNA"/>
</dbReference>
<organism evidence="2 3">
    <name type="scientific">Rhizobium leguminosarum</name>
    <dbReference type="NCBI Taxonomy" id="384"/>
    <lineage>
        <taxon>Bacteria</taxon>
        <taxon>Pseudomonadati</taxon>
        <taxon>Pseudomonadota</taxon>
        <taxon>Alphaproteobacteria</taxon>
        <taxon>Hyphomicrobiales</taxon>
        <taxon>Rhizobiaceae</taxon>
        <taxon>Rhizobium/Agrobacterium group</taxon>
        <taxon>Rhizobium</taxon>
    </lineage>
</organism>
<keyword evidence="1" id="KW-0472">Membrane</keyword>
<gene>
    <name evidence="2" type="ORF">ELI03_04055</name>
</gene>
<evidence type="ECO:0000313" key="2">
    <source>
        <dbReference type="EMBL" id="TAX70969.1"/>
    </source>
</evidence>
<reference evidence="2 3" key="1">
    <citation type="submission" date="2019-02" db="EMBL/GenBank/DDBJ databases">
        <title>The genomic architecture of introgression among sibling species of bacteria.</title>
        <authorList>
            <person name="Cavassim M.I.A."/>
            <person name="Moeskjaer S."/>
            <person name="Moslemi C."/>
            <person name="Fields B."/>
            <person name="Bachmann A."/>
            <person name="Vilhjalmsson B."/>
            <person name="Schierup M.H."/>
            <person name="Young J.P.W."/>
            <person name="Andersen S.U."/>
        </authorList>
    </citation>
    <scope>NUCLEOTIDE SEQUENCE [LARGE SCALE GENOMIC DNA]</scope>
    <source>
        <strain evidence="2 3">SM145A</strain>
    </source>
</reference>
<comment type="caution">
    <text evidence="2">The sequence shown here is derived from an EMBL/GenBank/DDBJ whole genome shotgun (WGS) entry which is preliminary data.</text>
</comment>
<accession>A0A4Q8XVX8</accession>
<feature type="transmembrane region" description="Helical" evidence="1">
    <location>
        <begin position="296"/>
        <end position="318"/>
    </location>
</feature>
<proteinExistence type="predicted"/>
<protein>
    <submittedName>
        <fullName evidence="2">Uncharacterized protein</fullName>
    </submittedName>
</protein>
<dbReference type="Proteomes" id="UP000293652">
    <property type="component" value="Unassembled WGS sequence"/>
</dbReference>
<dbReference type="RefSeq" id="WP_130667557.1">
    <property type="nucleotide sequence ID" value="NZ_SIOH01000001.1"/>
</dbReference>
<keyword evidence="1" id="KW-1133">Transmembrane helix</keyword>